<reference evidence="1 2" key="1">
    <citation type="submission" date="2020-05" db="EMBL/GenBank/DDBJ databases">
        <authorList>
            <person name="Khan S.A."/>
            <person name="Jeon C.O."/>
            <person name="Chun B.H."/>
        </authorList>
    </citation>
    <scope>NUCLEOTIDE SEQUENCE [LARGE SCALE GENOMIC DNA]</scope>
    <source>
        <strain evidence="1 2">S1162</strain>
    </source>
</reference>
<keyword evidence="2" id="KW-1185">Reference proteome</keyword>
<sequence length="48" mass="5231">MPWPAQNRDFTAHVTATQNPDTKVITVDAPSVSGLVPNKDGITRLKNQ</sequence>
<dbReference type="RefSeq" id="WP_175270530.1">
    <property type="nucleotide sequence ID" value="NZ_JABFCR010000075.1"/>
</dbReference>
<dbReference type="EMBL" id="JABFCR010000075">
    <property type="protein sequence ID" value="NNU34862.1"/>
    <property type="molecule type" value="Genomic_DNA"/>
</dbReference>
<proteinExistence type="predicted"/>
<organism evidence="1 2">
    <name type="scientific">Mucilaginibacter humi</name>
    <dbReference type="NCBI Taxonomy" id="2732510"/>
    <lineage>
        <taxon>Bacteria</taxon>
        <taxon>Pseudomonadati</taxon>
        <taxon>Bacteroidota</taxon>
        <taxon>Sphingobacteriia</taxon>
        <taxon>Sphingobacteriales</taxon>
        <taxon>Sphingobacteriaceae</taxon>
        <taxon>Mucilaginibacter</taxon>
    </lineage>
</organism>
<evidence type="ECO:0000313" key="2">
    <source>
        <dbReference type="Proteomes" id="UP000566071"/>
    </source>
</evidence>
<accession>A0ABX1W3Q4</accession>
<evidence type="ECO:0000313" key="1">
    <source>
        <dbReference type="EMBL" id="NNU34862.1"/>
    </source>
</evidence>
<protein>
    <submittedName>
        <fullName evidence="1">Uncharacterized protein</fullName>
    </submittedName>
</protein>
<gene>
    <name evidence="1" type="ORF">HK413_13875</name>
</gene>
<dbReference type="InterPro" id="IPR023393">
    <property type="entry name" value="START-like_dom_sf"/>
</dbReference>
<name>A0ABX1W3Q4_9SPHI</name>
<comment type="caution">
    <text evidence="1">The sequence shown here is derived from an EMBL/GenBank/DDBJ whole genome shotgun (WGS) entry which is preliminary data.</text>
</comment>
<dbReference type="Proteomes" id="UP000566071">
    <property type="component" value="Unassembled WGS sequence"/>
</dbReference>
<dbReference type="Gene3D" id="3.30.530.20">
    <property type="match status" value="1"/>
</dbReference>